<protein>
    <submittedName>
        <fullName evidence="1">Uncharacterized protein</fullName>
    </submittedName>
</protein>
<accession>A0A927FVP1</accession>
<gene>
    <name evidence="1" type="ORF">IC608_17175</name>
</gene>
<reference evidence="1" key="1">
    <citation type="submission" date="2020-09" db="EMBL/GenBank/DDBJ databases">
        <title>Genome seq and assembly of Devosia sp.</title>
        <authorList>
            <person name="Chhetri G."/>
        </authorList>
    </citation>
    <scope>NUCLEOTIDE SEQUENCE</scope>
    <source>
        <strain evidence="1">PTR5</strain>
    </source>
</reference>
<proteinExistence type="predicted"/>
<dbReference type="EMBL" id="JACYFU010000006">
    <property type="protein sequence ID" value="MBD8067205.1"/>
    <property type="molecule type" value="Genomic_DNA"/>
</dbReference>
<keyword evidence="2" id="KW-1185">Reference proteome</keyword>
<evidence type="ECO:0000313" key="1">
    <source>
        <dbReference type="EMBL" id="MBD8067205.1"/>
    </source>
</evidence>
<dbReference type="RefSeq" id="WP_191778073.1">
    <property type="nucleotide sequence ID" value="NZ_JACYFU010000006.1"/>
</dbReference>
<evidence type="ECO:0000313" key="2">
    <source>
        <dbReference type="Proteomes" id="UP000654108"/>
    </source>
</evidence>
<dbReference type="AlphaFoldDB" id="A0A927FVP1"/>
<dbReference type="Proteomes" id="UP000654108">
    <property type="component" value="Unassembled WGS sequence"/>
</dbReference>
<comment type="caution">
    <text evidence="1">The sequence shown here is derived from an EMBL/GenBank/DDBJ whole genome shotgun (WGS) entry which is preliminary data.</text>
</comment>
<sequence length="249" mass="27558">MPHLIIFTPSPVSYRDGTTAAFPCTIQDRMLHTRRIGDSVLLVHAKPRSAPVGVGQGKLAGFSPGSGGWLVHIADIRFFGDDIPLGVELPHGPTIGEVADDVFDEVLAQATLLRGMDDAAAIFSHEPITAEHFTEQLRRQNDARCSFSDVRTGNGVAIMVRPLDQGGAWHARNFLFLDPEPGRLFENFAWSVGPRFEIIIDAHAVTSDISDTVNRTGMLALADRPERWPDREALAWHFEQFVQRVRGRD</sequence>
<name>A0A927FVP1_9HYPH</name>
<organism evidence="1 2">
    <name type="scientific">Devosia oryzisoli</name>
    <dbReference type="NCBI Taxonomy" id="2774138"/>
    <lineage>
        <taxon>Bacteria</taxon>
        <taxon>Pseudomonadati</taxon>
        <taxon>Pseudomonadota</taxon>
        <taxon>Alphaproteobacteria</taxon>
        <taxon>Hyphomicrobiales</taxon>
        <taxon>Devosiaceae</taxon>
        <taxon>Devosia</taxon>
    </lineage>
</organism>